<accession>A0A1A9I914</accession>
<dbReference type="KEGG" id="nia:A8C56_23385"/>
<dbReference type="PRINTS" id="PR00111">
    <property type="entry name" value="ABHYDROLASE"/>
</dbReference>
<feature type="domain" description="AB hydrolase-1" evidence="1">
    <location>
        <begin position="13"/>
        <end position="118"/>
    </location>
</feature>
<proteinExistence type="predicted"/>
<reference evidence="2 3" key="1">
    <citation type="submission" date="2016-05" db="EMBL/GenBank/DDBJ databases">
        <title>Niabella ginsenosidivorans BS26 whole genome sequencing.</title>
        <authorList>
            <person name="Im W.T."/>
            <person name="Siddiqi M.Z."/>
        </authorList>
    </citation>
    <scope>NUCLEOTIDE SEQUENCE [LARGE SCALE GENOMIC DNA]</scope>
    <source>
        <strain evidence="2 3">BS26</strain>
    </source>
</reference>
<dbReference type="InterPro" id="IPR050266">
    <property type="entry name" value="AB_hydrolase_sf"/>
</dbReference>
<dbReference type="GO" id="GO:0016020">
    <property type="term" value="C:membrane"/>
    <property type="evidence" value="ECO:0007669"/>
    <property type="project" value="TreeGrafter"/>
</dbReference>
<evidence type="ECO:0000259" key="1">
    <source>
        <dbReference type="Pfam" id="PF00561"/>
    </source>
</evidence>
<dbReference type="EMBL" id="CP015772">
    <property type="protein sequence ID" value="ANH84177.1"/>
    <property type="molecule type" value="Genomic_DNA"/>
</dbReference>
<sequence>MISYCTSGSGKHPVICLHGFNESAHSFAVLQNPANCYTLIAMDAPFHGNTQWKQGLRFTPVNLHEIIHAILETEGFTAKTPFSLVGFSLGGRLALAYYEKYPVAVKQLLLLAPDGLKFNCWYWCAAHTFIGNKLFAFTMKHPRWFIQLAGLLNRLGFINTGIKKFVAHYLDDERIRERLYNVWTAFRYFKPGIAQIKKSILLHQTPARLYFGKYDTVIPPERGTDFVKGAGAYAQTHTVEAGHRLLQNKEVQAILKEGF</sequence>
<protein>
    <submittedName>
        <fullName evidence="2">Alpha/beta hydrolase</fullName>
    </submittedName>
</protein>
<dbReference type="STRING" id="1176587.A8C56_23385"/>
<evidence type="ECO:0000313" key="3">
    <source>
        <dbReference type="Proteomes" id="UP000077667"/>
    </source>
</evidence>
<organism evidence="2 3">
    <name type="scientific">Niabella ginsenosidivorans</name>
    <dbReference type="NCBI Taxonomy" id="1176587"/>
    <lineage>
        <taxon>Bacteria</taxon>
        <taxon>Pseudomonadati</taxon>
        <taxon>Bacteroidota</taxon>
        <taxon>Chitinophagia</taxon>
        <taxon>Chitinophagales</taxon>
        <taxon>Chitinophagaceae</taxon>
        <taxon>Niabella</taxon>
    </lineage>
</organism>
<dbReference type="Proteomes" id="UP000077667">
    <property type="component" value="Chromosome"/>
</dbReference>
<dbReference type="PANTHER" id="PTHR43798">
    <property type="entry name" value="MONOACYLGLYCEROL LIPASE"/>
    <property type="match status" value="1"/>
</dbReference>
<dbReference type="AlphaFoldDB" id="A0A1A9I914"/>
<name>A0A1A9I914_9BACT</name>
<dbReference type="Pfam" id="PF00561">
    <property type="entry name" value="Abhydrolase_1"/>
    <property type="match status" value="1"/>
</dbReference>
<gene>
    <name evidence="2" type="ORF">A8C56_23385</name>
</gene>
<dbReference type="PANTHER" id="PTHR43798:SF33">
    <property type="entry name" value="HYDROLASE, PUTATIVE (AFU_ORTHOLOGUE AFUA_2G14860)-RELATED"/>
    <property type="match status" value="1"/>
</dbReference>
<evidence type="ECO:0000313" key="2">
    <source>
        <dbReference type="EMBL" id="ANH84177.1"/>
    </source>
</evidence>
<dbReference type="GO" id="GO:0016787">
    <property type="term" value="F:hydrolase activity"/>
    <property type="evidence" value="ECO:0007669"/>
    <property type="project" value="UniProtKB-KW"/>
</dbReference>
<dbReference type="InterPro" id="IPR029058">
    <property type="entry name" value="AB_hydrolase_fold"/>
</dbReference>
<dbReference type="Gene3D" id="3.40.50.1820">
    <property type="entry name" value="alpha/beta hydrolase"/>
    <property type="match status" value="1"/>
</dbReference>
<keyword evidence="2" id="KW-0378">Hydrolase</keyword>
<dbReference type="SUPFAM" id="SSF53474">
    <property type="entry name" value="alpha/beta-Hydrolases"/>
    <property type="match status" value="1"/>
</dbReference>
<keyword evidence="3" id="KW-1185">Reference proteome</keyword>
<dbReference type="InterPro" id="IPR000073">
    <property type="entry name" value="AB_hydrolase_1"/>
</dbReference>